<feature type="compositionally biased region" description="Basic and acidic residues" evidence="2">
    <location>
        <begin position="455"/>
        <end position="464"/>
    </location>
</feature>
<feature type="domain" description="R3H" evidence="3">
    <location>
        <begin position="262"/>
        <end position="325"/>
    </location>
</feature>
<organism evidence="5 6">
    <name type="scientific">Trichodelitschia bisporula</name>
    <dbReference type="NCBI Taxonomy" id="703511"/>
    <lineage>
        <taxon>Eukaryota</taxon>
        <taxon>Fungi</taxon>
        <taxon>Dikarya</taxon>
        <taxon>Ascomycota</taxon>
        <taxon>Pezizomycotina</taxon>
        <taxon>Dothideomycetes</taxon>
        <taxon>Dothideomycetes incertae sedis</taxon>
        <taxon>Phaeotrichales</taxon>
        <taxon>Phaeotrichaceae</taxon>
        <taxon>Trichodelitschia</taxon>
    </lineage>
</organism>
<name>A0A6G1HSV6_9PEZI</name>
<dbReference type="GO" id="GO:0006012">
    <property type="term" value="P:galactose metabolic process"/>
    <property type="evidence" value="ECO:0007669"/>
    <property type="project" value="TreeGrafter"/>
</dbReference>
<feature type="region of interest" description="Disordered" evidence="2">
    <location>
        <begin position="694"/>
        <end position="824"/>
    </location>
</feature>
<feature type="compositionally biased region" description="Basic and acidic residues" evidence="2">
    <location>
        <begin position="401"/>
        <end position="419"/>
    </location>
</feature>
<feature type="compositionally biased region" description="Low complexity" evidence="2">
    <location>
        <begin position="437"/>
        <end position="447"/>
    </location>
</feature>
<dbReference type="InterPro" id="IPR024771">
    <property type="entry name" value="SUZ"/>
</dbReference>
<reference evidence="5" key="1">
    <citation type="journal article" date="2020" name="Stud. Mycol.">
        <title>101 Dothideomycetes genomes: a test case for predicting lifestyles and emergence of pathogens.</title>
        <authorList>
            <person name="Haridas S."/>
            <person name="Albert R."/>
            <person name="Binder M."/>
            <person name="Bloem J."/>
            <person name="Labutti K."/>
            <person name="Salamov A."/>
            <person name="Andreopoulos B."/>
            <person name="Baker S."/>
            <person name="Barry K."/>
            <person name="Bills G."/>
            <person name="Bluhm B."/>
            <person name="Cannon C."/>
            <person name="Castanera R."/>
            <person name="Culley D."/>
            <person name="Daum C."/>
            <person name="Ezra D."/>
            <person name="Gonzalez J."/>
            <person name="Henrissat B."/>
            <person name="Kuo A."/>
            <person name="Liang C."/>
            <person name="Lipzen A."/>
            <person name="Lutzoni F."/>
            <person name="Magnuson J."/>
            <person name="Mondo S."/>
            <person name="Nolan M."/>
            <person name="Ohm R."/>
            <person name="Pangilinan J."/>
            <person name="Park H.-J."/>
            <person name="Ramirez L."/>
            <person name="Alfaro M."/>
            <person name="Sun H."/>
            <person name="Tritt A."/>
            <person name="Yoshinaga Y."/>
            <person name="Zwiers L.-H."/>
            <person name="Turgeon B."/>
            <person name="Goodwin S."/>
            <person name="Spatafora J."/>
            <person name="Crous P."/>
            <person name="Grigoriev I."/>
        </authorList>
    </citation>
    <scope>NUCLEOTIDE SEQUENCE</scope>
    <source>
        <strain evidence="5">CBS 262.69</strain>
    </source>
</reference>
<feature type="compositionally biased region" description="Polar residues" evidence="2">
    <location>
        <begin position="466"/>
        <end position="480"/>
    </location>
</feature>
<dbReference type="PANTHER" id="PTHR15672:SF8">
    <property type="entry name" value="PROTEIN ENCORE"/>
    <property type="match status" value="1"/>
</dbReference>
<feature type="compositionally biased region" description="Basic and acidic residues" evidence="2">
    <location>
        <begin position="145"/>
        <end position="157"/>
    </location>
</feature>
<evidence type="ECO:0000256" key="2">
    <source>
        <dbReference type="SAM" id="MobiDB-lite"/>
    </source>
</evidence>
<feature type="compositionally biased region" description="Pro residues" evidence="2">
    <location>
        <begin position="801"/>
        <end position="811"/>
    </location>
</feature>
<keyword evidence="1" id="KW-0597">Phosphoprotein</keyword>
<dbReference type="InterPro" id="IPR036867">
    <property type="entry name" value="R3H_dom_sf"/>
</dbReference>
<keyword evidence="6" id="KW-1185">Reference proteome</keyword>
<dbReference type="GO" id="GO:0003676">
    <property type="term" value="F:nucleic acid binding"/>
    <property type="evidence" value="ECO:0007669"/>
    <property type="project" value="UniProtKB-UniRule"/>
</dbReference>
<feature type="compositionally biased region" description="Polar residues" evidence="2">
    <location>
        <begin position="710"/>
        <end position="720"/>
    </location>
</feature>
<feature type="domain" description="SUZ" evidence="4">
    <location>
        <begin position="330"/>
        <end position="426"/>
    </location>
</feature>
<feature type="compositionally biased region" description="Polar residues" evidence="2">
    <location>
        <begin position="363"/>
        <end position="398"/>
    </location>
</feature>
<feature type="compositionally biased region" description="Low complexity" evidence="2">
    <location>
        <begin position="743"/>
        <end position="780"/>
    </location>
</feature>
<feature type="region of interest" description="Disordered" evidence="2">
    <location>
        <begin position="1"/>
        <end position="44"/>
    </location>
</feature>
<dbReference type="InterPro" id="IPR051937">
    <property type="entry name" value="R3H_domain_containing"/>
</dbReference>
<protein>
    <recommendedName>
        <fullName evidence="7">R3H domain-containing protein</fullName>
    </recommendedName>
</protein>
<feature type="compositionally biased region" description="Polar residues" evidence="2">
    <location>
        <begin position="1"/>
        <end position="10"/>
    </location>
</feature>
<evidence type="ECO:0000259" key="3">
    <source>
        <dbReference type="PROSITE" id="PS51061"/>
    </source>
</evidence>
<feature type="compositionally biased region" description="Polar residues" evidence="2">
    <location>
        <begin position="729"/>
        <end position="741"/>
    </location>
</feature>
<evidence type="ECO:0008006" key="7">
    <source>
        <dbReference type="Google" id="ProtNLM"/>
    </source>
</evidence>
<evidence type="ECO:0000256" key="1">
    <source>
        <dbReference type="ARBA" id="ARBA00022553"/>
    </source>
</evidence>
<dbReference type="Pfam" id="PF12752">
    <property type="entry name" value="SUZ"/>
    <property type="match status" value="1"/>
</dbReference>
<dbReference type="InterPro" id="IPR001374">
    <property type="entry name" value="R3H_dom"/>
</dbReference>
<dbReference type="PANTHER" id="PTHR15672">
    <property type="entry name" value="CAMP-REGULATED PHOSPHOPROTEIN 21 RELATED R3H DOMAIN CONTAINING PROTEIN"/>
    <property type="match status" value="1"/>
</dbReference>
<feature type="compositionally biased region" description="Basic and acidic residues" evidence="2">
    <location>
        <begin position="70"/>
        <end position="87"/>
    </location>
</feature>
<evidence type="ECO:0000313" key="5">
    <source>
        <dbReference type="EMBL" id="KAF2399143.1"/>
    </source>
</evidence>
<feature type="region of interest" description="Disordered" evidence="2">
    <location>
        <begin position="57"/>
        <end position="185"/>
    </location>
</feature>
<evidence type="ECO:0000259" key="4">
    <source>
        <dbReference type="PROSITE" id="PS51673"/>
    </source>
</evidence>
<feature type="compositionally biased region" description="Polar residues" evidence="2">
    <location>
        <begin position="133"/>
        <end position="142"/>
    </location>
</feature>
<dbReference type="AlphaFoldDB" id="A0A6G1HSV6"/>
<dbReference type="PROSITE" id="PS51061">
    <property type="entry name" value="R3H"/>
    <property type="match status" value="1"/>
</dbReference>
<accession>A0A6G1HSV6</accession>
<feature type="compositionally biased region" description="Polar residues" evidence="2">
    <location>
        <begin position="492"/>
        <end position="501"/>
    </location>
</feature>
<dbReference type="SUPFAM" id="SSF82708">
    <property type="entry name" value="R3H domain"/>
    <property type="match status" value="1"/>
</dbReference>
<dbReference type="Gene3D" id="3.30.1370.50">
    <property type="entry name" value="R3H-like domain"/>
    <property type="match status" value="1"/>
</dbReference>
<dbReference type="EMBL" id="ML996698">
    <property type="protein sequence ID" value="KAF2399143.1"/>
    <property type="molecule type" value="Genomic_DNA"/>
</dbReference>
<dbReference type="SMART" id="SM00393">
    <property type="entry name" value="R3H"/>
    <property type="match status" value="1"/>
</dbReference>
<feature type="compositionally biased region" description="Low complexity" evidence="2">
    <location>
        <begin position="27"/>
        <end position="44"/>
    </location>
</feature>
<feature type="region of interest" description="Disordered" evidence="2">
    <location>
        <begin position="838"/>
        <end position="860"/>
    </location>
</feature>
<evidence type="ECO:0000313" key="6">
    <source>
        <dbReference type="Proteomes" id="UP000799640"/>
    </source>
</evidence>
<gene>
    <name evidence="5" type="ORF">EJ06DRAFT_72354</name>
</gene>
<proteinExistence type="predicted"/>
<feature type="region of interest" description="Disordered" evidence="2">
    <location>
        <begin position="358"/>
        <end position="507"/>
    </location>
</feature>
<feature type="compositionally biased region" description="Low complexity" evidence="2">
    <location>
        <begin position="848"/>
        <end position="860"/>
    </location>
</feature>
<feature type="compositionally biased region" description="Low complexity" evidence="2">
    <location>
        <begin position="114"/>
        <end position="126"/>
    </location>
</feature>
<sequence length="860" mass="90954">MLPPSETTMVKPSFAKVASSGYVPRGTSHSPTSKSSSNPSVSVTGALPIVFGSLHEVSDDAASPVSCDSPADKDTKEDTRTASEKPGDLCPPGATTGGRLHVADDGSSKALPTDDSSTQVSSSDGSAKLPSFDNKSVASGTTFGLDEKESIRPDDSASIRAVEEEDMFSATGSGAPGSRVGSDSDARAFSDQLREIAVMGPSRGVALDQFQPAVIANTNVPFDPAAAATHQANGNDVSASQTLGVPTPDEKLVEALESPRDRVYVLKIEQDVIDFLKYSKDSQLPLPQTNAFYRMLAHRLADYYGLEHTVEHSGSGAAVVITKTGNSRMPAPLTGFSTPSTVANTPPPAVQARKIMRRGGDTKGNSGLSTASNSEVPSKATSENGGDSSNSDVGQNASGDAKSKMTREEREAKYAEARQRIFGNVDENEADAKDTGDNGNSRSSSTTGKKKTKKQRNDNDDFEPRSQMQTYFPQHAQPNYPTEGYYYPPAPNQQFGPHSSPNSPPVGYPHGFSQMDAQPQFGWMGPQYGVPAAGLGMQSYPQPGAPNFDISAQFQQAMQTFQGASPPNRLPAGPMSAPTNGYNGQYPVQPQQVGPQWQPGVYDSSFQYAQHGYVQSFPDQSRMAPMHPQHVPYPYGQLPNPSLQNGKMTKLAHPLPGSYNRPQFNPQSQTFVPGSRHPQGMHMPAPGMPPFNGYLMPNHFQAGAHHRSTPPASNGSTFGSPRNHHPIPTSHTLPNHGNHMNTAAHSPPAPSSSMPPSAASSAGSSVTANAQQQQQQQGQPHPLPQPPNPASSIAKWGTPAHLPPKPPPPSSMQPQKFIELNPGLQNFPGLPRIVAPSAFGGPNGMGTNGSVNGVGRNGSK</sequence>
<dbReference type="Pfam" id="PF01424">
    <property type="entry name" value="R3H"/>
    <property type="match status" value="1"/>
</dbReference>
<dbReference type="Proteomes" id="UP000799640">
    <property type="component" value="Unassembled WGS sequence"/>
</dbReference>
<dbReference type="PROSITE" id="PS51673">
    <property type="entry name" value="SUZ"/>
    <property type="match status" value="1"/>
</dbReference>
<dbReference type="CDD" id="cd02642">
    <property type="entry name" value="R3H_encore_like"/>
    <property type="match status" value="1"/>
</dbReference>
<dbReference type="OrthoDB" id="278430at2759"/>